<feature type="region of interest" description="Disordered" evidence="2">
    <location>
        <begin position="659"/>
        <end position="770"/>
    </location>
</feature>
<dbReference type="Proteomes" id="UP000221165">
    <property type="component" value="Unassembled WGS sequence"/>
</dbReference>
<feature type="compositionally biased region" description="Gly residues" evidence="2">
    <location>
        <begin position="231"/>
        <end position="240"/>
    </location>
</feature>
<dbReference type="AlphaFoldDB" id="A0A2C6L8J8"/>
<sequence>MDTTKIDSCLGEASTPLATERSIGGGALGDSRSTVASASPSDDEFASSGKTSSETASLTSETVATLSSPGMAMMITSPLPTNAHKAAAFTPSSATALVVASKQSPAEDSEGETTGLTSSTGGSNSVTSSLENLTSPAEITSDGTLKWNSVYCKHFLFGRCARRRCRFLHGDAEVVQEQRRLLELATAAAAAAANENNGSGGVTETSREIKYMSTPLKNNNSPGGNRMNRPGKGGGASAAGGGTMLIRREEKLDFSGQPNHHNIGNGRVTYAPQRRGSFGAAPSCKYFNYPPPCNRPDSISTTPMYGNNNDGDRRRIMNHQSRVGGGGGGPNNNMWQNNNSCPSPPPGHYHGSPHRSSNFLYSSDYNDCMSSWTTNVPPPPASDPCSVPSFMRSSQRGAPNMSMPPPRQPQDLRGTDYQLRLLPGGFNSQPLNGMSSSNTQQFGQEREATISSSLCTNPLRTERPNLASASAAAASAAAQAAEQLAAQGRGQSVQSGNRQAKTATITSDIRFVQAAESLSERYNMPFVSVYLPGQGYVLQFIETGGVTTQSPAAATAPGAQHSSSQMEAKRAPNHPSDSLNGSSAFLPFFSPRPGDHDDQNERGGGSTGSSPLSALAGLLELDFFSRPETRQDPCLATAGMPLGIVEKIPSVLDGNQGSLSSSGELSNGTAAISSSSFGGVTRPVSGSRDSTPARSWLDVLKQPPPTLPKGKKMDMEINGSKSRHEKSLVEEDPWPELSRQLVGTDEQHLKDAQQSTRNPATKGVGSGGDEEAVLDMQTSSEGFLTKSSRMTARDNVDVFQFLTSEGSQRQQQLQLSSSCHGGFISEKDYHSNDNNLSSADREFFNGDLGEPQSRGTGGLLQQEEPKTLQGQMTAALTQSSSTHPTTSSEAKAFSLGSFAWLSDLGVSTSCTDVSGFEDSTTSFPGRIQANETIASSEEIGGGSTTTTTHTNVNMTSHDPSLNGMTWSVGGGPPTTLTPRMREVGGPSSTNGMMMKSKVITKTLCPSLVVSAFQPCTPRPDDGEVTGEANSSHGHGMSVGSESLRFGESLLGGGSSRRNSRGETSSLGEGGGDVSIEGDHDSTSMSPTAALIASIWHGAGLEEDEEEHHPCEVLITKAKQLDSESNAPTRRCHDTLFGM</sequence>
<evidence type="ECO:0000256" key="1">
    <source>
        <dbReference type="PROSITE-ProRule" id="PRU00723"/>
    </source>
</evidence>
<keyword evidence="1" id="KW-0862">Zinc</keyword>
<feature type="compositionally biased region" description="Polar residues" evidence="2">
    <location>
        <begin position="669"/>
        <end position="678"/>
    </location>
</feature>
<organism evidence="4 5">
    <name type="scientific">Cystoisospora suis</name>
    <dbReference type="NCBI Taxonomy" id="483139"/>
    <lineage>
        <taxon>Eukaryota</taxon>
        <taxon>Sar</taxon>
        <taxon>Alveolata</taxon>
        <taxon>Apicomplexa</taxon>
        <taxon>Conoidasida</taxon>
        <taxon>Coccidia</taxon>
        <taxon>Eucoccidiorida</taxon>
        <taxon>Eimeriorina</taxon>
        <taxon>Sarcocystidae</taxon>
        <taxon>Cystoisospora</taxon>
    </lineage>
</organism>
<dbReference type="InterPro" id="IPR000571">
    <property type="entry name" value="Znf_CCCH"/>
</dbReference>
<dbReference type="EMBL" id="MIGC01000793">
    <property type="protein sequence ID" value="PHJ24229.1"/>
    <property type="molecule type" value="Genomic_DNA"/>
</dbReference>
<feature type="compositionally biased region" description="Low complexity" evidence="2">
    <location>
        <begin position="1039"/>
        <end position="1048"/>
    </location>
</feature>
<feature type="region of interest" description="Disordered" evidence="2">
    <location>
        <begin position="830"/>
        <end position="859"/>
    </location>
</feature>
<evidence type="ECO:0000259" key="3">
    <source>
        <dbReference type="PROSITE" id="PS50103"/>
    </source>
</evidence>
<keyword evidence="5" id="KW-1185">Reference proteome</keyword>
<feature type="compositionally biased region" description="Low complexity" evidence="2">
    <location>
        <begin position="659"/>
        <end position="668"/>
    </location>
</feature>
<feature type="region of interest" description="Disordered" evidence="2">
    <location>
        <begin position="549"/>
        <end position="611"/>
    </location>
</feature>
<feature type="compositionally biased region" description="Polar residues" evidence="2">
    <location>
        <begin position="426"/>
        <end position="450"/>
    </location>
</feature>
<feature type="compositionally biased region" description="Low complexity" evidence="2">
    <location>
        <begin position="331"/>
        <end position="341"/>
    </location>
</feature>
<feature type="region of interest" description="Disordered" evidence="2">
    <location>
        <begin position="100"/>
        <end position="131"/>
    </location>
</feature>
<keyword evidence="1" id="KW-0863">Zinc-finger</keyword>
<gene>
    <name evidence="4" type="ORF">CSUI_001922</name>
</gene>
<dbReference type="GO" id="GO:0008270">
    <property type="term" value="F:zinc ion binding"/>
    <property type="evidence" value="ECO:0007669"/>
    <property type="project" value="UniProtKB-KW"/>
</dbReference>
<feature type="compositionally biased region" description="Low complexity" evidence="2">
    <location>
        <begin position="932"/>
        <end position="950"/>
    </location>
</feature>
<accession>A0A2C6L8J8</accession>
<dbReference type="OrthoDB" id="59941at2759"/>
<evidence type="ECO:0000256" key="2">
    <source>
        <dbReference type="SAM" id="MobiDB-lite"/>
    </source>
</evidence>
<evidence type="ECO:0000313" key="4">
    <source>
        <dbReference type="EMBL" id="PHJ24229.1"/>
    </source>
</evidence>
<feature type="zinc finger region" description="C3H1-type" evidence="1">
    <location>
        <begin position="146"/>
        <end position="172"/>
    </location>
</feature>
<comment type="caution">
    <text evidence="4">The sequence shown here is derived from an EMBL/GenBank/DDBJ whole genome shotgun (WGS) entry which is preliminary data.</text>
</comment>
<feature type="domain" description="C3H1-type" evidence="3">
    <location>
        <begin position="146"/>
        <end position="172"/>
    </location>
</feature>
<evidence type="ECO:0000313" key="5">
    <source>
        <dbReference type="Proteomes" id="UP000221165"/>
    </source>
</evidence>
<feature type="compositionally biased region" description="Low complexity" evidence="2">
    <location>
        <begin position="51"/>
        <end position="63"/>
    </location>
</feature>
<feature type="region of interest" description="Disordered" evidence="2">
    <location>
        <begin position="1014"/>
        <end position="1084"/>
    </location>
</feature>
<keyword evidence="1" id="KW-0479">Metal-binding</keyword>
<proteinExistence type="predicted"/>
<dbReference type="VEuPathDB" id="ToxoDB:CSUI_001922"/>
<feature type="compositionally biased region" description="Low complexity" evidence="2">
    <location>
        <begin position="112"/>
        <end position="130"/>
    </location>
</feature>
<feature type="region of interest" description="Disordered" evidence="2">
    <location>
        <begin position="957"/>
        <end position="979"/>
    </location>
</feature>
<feature type="compositionally biased region" description="Polar residues" evidence="2">
    <location>
        <begin position="31"/>
        <end position="40"/>
    </location>
</feature>
<feature type="region of interest" description="Disordered" evidence="2">
    <location>
        <begin position="213"/>
        <end position="240"/>
    </location>
</feature>
<dbReference type="GeneID" id="94425336"/>
<feature type="region of interest" description="Disordered" evidence="2">
    <location>
        <begin position="323"/>
        <end position="355"/>
    </location>
</feature>
<dbReference type="RefSeq" id="XP_067925902.1">
    <property type="nucleotide sequence ID" value="XM_068062125.1"/>
</dbReference>
<feature type="region of interest" description="Disordered" evidence="2">
    <location>
        <begin position="383"/>
        <end position="450"/>
    </location>
</feature>
<dbReference type="PROSITE" id="PS50103">
    <property type="entry name" value="ZF_C3H1"/>
    <property type="match status" value="1"/>
</dbReference>
<reference evidence="4 5" key="1">
    <citation type="journal article" date="2017" name="Int. J. Parasitol.">
        <title>The genome of the protozoan parasite Cystoisospora suis and a reverse vaccinology approach to identify vaccine candidates.</title>
        <authorList>
            <person name="Palmieri N."/>
            <person name="Shrestha A."/>
            <person name="Ruttkowski B."/>
            <person name="Beck T."/>
            <person name="Vogl C."/>
            <person name="Tomley F."/>
            <person name="Blake D.P."/>
            <person name="Joachim A."/>
        </authorList>
    </citation>
    <scope>NUCLEOTIDE SEQUENCE [LARGE SCALE GENOMIC DNA]</scope>
    <source>
        <strain evidence="4 5">Wien I</strain>
    </source>
</reference>
<feature type="region of interest" description="Disordered" evidence="2">
    <location>
        <begin position="932"/>
        <end position="951"/>
    </location>
</feature>
<name>A0A2C6L8J8_9APIC</name>
<protein>
    <submittedName>
        <fullName evidence="4">Zinc finger protein</fullName>
    </submittedName>
</protein>
<feature type="region of interest" description="Disordered" evidence="2">
    <location>
        <begin position="1"/>
        <end position="63"/>
    </location>
</feature>